<gene>
    <name evidence="1" type="ORF">SAMN02745181_3774</name>
</gene>
<protein>
    <submittedName>
        <fullName evidence="1">Uncharacterized protein</fullName>
    </submittedName>
</protein>
<reference evidence="1 2" key="1">
    <citation type="submission" date="2016-11" db="EMBL/GenBank/DDBJ databases">
        <authorList>
            <person name="Jaros S."/>
            <person name="Januszkiewicz K."/>
            <person name="Wedrychowicz H."/>
        </authorList>
    </citation>
    <scope>NUCLEOTIDE SEQUENCE [LARGE SCALE GENOMIC DNA]</scope>
    <source>
        <strain evidence="1 2">DSM 18772</strain>
    </source>
</reference>
<dbReference type="Proteomes" id="UP000184510">
    <property type="component" value="Unassembled WGS sequence"/>
</dbReference>
<dbReference type="STRING" id="1123071.SAMN02745181_3774"/>
<proteinExistence type="predicted"/>
<organism evidence="1 2">
    <name type="scientific">Rubritalea squalenifaciens DSM 18772</name>
    <dbReference type="NCBI Taxonomy" id="1123071"/>
    <lineage>
        <taxon>Bacteria</taxon>
        <taxon>Pseudomonadati</taxon>
        <taxon>Verrucomicrobiota</taxon>
        <taxon>Verrucomicrobiia</taxon>
        <taxon>Verrucomicrobiales</taxon>
        <taxon>Rubritaleaceae</taxon>
        <taxon>Rubritalea</taxon>
    </lineage>
</organism>
<keyword evidence="2" id="KW-1185">Reference proteome</keyword>
<evidence type="ECO:0000313" key="2">
    <source>
        <dbReference type="Proteomes" id="UP000184510"/>
    </source>
</evidence>
<name>A0A1M6SB40_9BACT</name>
<dbReference type="EMBL" id="FQYR01000009">
    <property type="protein sequence ID" value="SHK41925.1"/>
    <property type="molecule type" value="Genomic_DNA"/>
</dbReference>
<dbReference type="RefSeq" id="WP_143185312.1">
    <property type="nucleotide sequence ID" value="NZ_FQYR01000009.1"/>
</dbReference>
<evidence type="ECO:0000313" key="1">
    <source>
        <dbReference type="EMBL" id="SHK41925.1"/>
    </source>
</evidence>
<dbReference type="InParanoid" id="A0A1M6SB40"/>
<dbReference type="OrthoDB" id="198187at2"/>
<sequence length="85" mass="9511">MNTDSHYCSICQSLLVETEAALNRGLINALFFGLGSSELQIRSSKRRWMTFMTPSRNAKALYCVECGSLTLAPSIRKHRSELGLE</sequence>
<dbReference type="AlphaFoldDB" id="A0A1M6SB40"/>
<accession>A0A1M6SB40</accession>